<evidence type="ECO:0000256" key="3">
    <source>
        <dbReference type="ARBA" id="ARBA00011262"/>
    </source>
</evidence>
<evidence type="ECO:0000256" key="1">
    <source>
        <dbReference type="ARBA" id="ARBA00004429"/>
    </source>
</evidence>
<dbReference type="EMBL" id="BMHM01000002">
    <property type="protein sequence ID" value="GGC85042.1"/>
    <property type="molecule type" value="Genomic_DNA"/>
</dbReference>
<dbReference type="CDD" id="cd06579">
    <property type="entry name" value="TM_PBP1_transp_AraH_like"/>
    <property type="match status" value="1"/>
</dbReference>
<keyword evidence="9 12" id="KW-0472">Membrane</keyword>
<feature type="transmembrane region" description="Helical" evidence="12">
    <location>
        <begin position="117"/>
        <end position="135"/>
    </location>
</feature>
<evidence type="ECO:0000313" key="13">
    <source>
        <dbReference type="EMBL" id="GGC85042.1"/>
    </source>
</evidence>
<organism evidence="13 14">
    <name type="scientific">Vreelandella lutescens</name>
    <dbReference type="NCBI Taxonomy" id="1602943"/>
    <lineage>
        <taxon>Bacteria</taxon>
        <taxon>Pseudomonadati</taxon>
        <taxon>Pseudomonadota</taxon>
        <taxon>Gammaproteobacteria</taxon>
        <taxon>Oceanospirillales</taxon>
        <taxon>Halomonadaceae</taxon>
        <taxon>Vreelandella</taxon>
    </lineage>
</organism>
<evidence type="ECO:0000256" key="2">
    <source>
        <dbReference type="ARBA" id="ARBA00007942"/>
    </source>
</evidence>
<gene>
    <name evidence="13" type="primary">rbsC</name>
    <name evidence="13" type="ORF">GCM10011382_13970</name>
</gene>
<feature type="transmembrane region" description="Helical" evidence="12">
    <location>
        <begin position="12"/>
        <end position="32"/>
    </location>
</feature>
<comment type="function">
    <text evidence="10">Part of the ABC transporter complex LsrABCD involved in autoinducer 2 (AI-2) import. Probably responsible for the translocation of the substrate across the membrane.</text>
</comment>
<keyword evidence="8 12" id="KW-1133">Transmembrane helix</keyword>
<comment type="subcellular location">
    <subcellularLocation>
        <location evidence="1">Cell inner membrane</location>
        <topology evidence="1">Multi-pass membrane protein</topology>
    </subcellularLocation>
</comment>
<evidence type="ECO:0000256" key="10">
    <source>
        <dbReference type="ARBA" id="ARBA00025439"/>
    </source>
</evidence>
<comment type="caution">
    <text evidence="13">The sequence shown here is derived from an EMBL/GenBank/DDBJ whole genome shotgun (WGS) entry which is preliminary data.</text>
</comment>
<evidence type="ECO:0000256" key="8">
    <source>
        <dbReference type="ARBA" id="ARBA00022989"/>
    </source>
</evidence>
<name>A0ABQ1NUM2_9GAMM</name>
<reference evidence="14" key="1">
    <citation type="journal article" date="2019" name="Int. J. Syst. Evol. Microbiol.">
        <title>The Global Catalogue of Microorganisms (GCM) 10K type strain sequencing project: providing services to taxonomists for standard genome sequencing and annotation.</title>
        <authorList>
            <consortium name="The Broad Institute Genomics Platform"/>
            <consortium name="The Broad Institute Genome Sequencing Center for Infectious Disease"/>
            <person name="Wu L."/>
            <person name="Ma J."/>
        </authorList>
    </citation>
    <scope>NUCLEOTIDE SEQUENCE [LARGE SCALE GENOMIC DNA]</scope>
    <source>
        <strain evidence="14">CGMCC 1.15122</strain>
    </source>
</reference>
<evidence type="ECO:0000256" key="9">
    <source>
        <dbReference type="ARBA" id="ARBA00023136"/>
    </source>
</evidence>
<evidence type="ECO:0000256" key="5">
    <source>
        <dbReference type="ARBA" id="ARBA00022475"/>
    </source>
</evidence>
<keyword evidence="5" id="KW-1003">Cell membrane</keyword>
<keyword evidence="4" id="KW-0813">Transport</keyword>
<sequence length="316" mass="33282">MKGFFRGRAKIQPIWVFVIALFIFFSVMSEYFLSFGNISNILVQTSTIGLIALGMTFVMINGNIDLSVGAILGLSASLAVGLQAISMTLAILAALVSGILLGALNGFVVWKTGVNAFIVTLGAMLGVRGLIFLYTGEQSFFAMNFAFADFGTSTIGPVPVLAIIFLICALIMHLVLTRTSHGRNTFAVGGNPEASIDAGIRLGRHMMINFIIVGFFAALAGVLLASQMGAATPNLGRDYELWVITAVVLGGTKLTGGYGSIVGTLGGVLAIGILRNGMNLMQVPAFYVLVILGAILISVLIIDKKLNAPSAKEVRI</sequence>
<feature type="transmembrane region" description="Helical" evidence="12">
    <location>
        <begin position="38"/>
        <end position="59"/>
    </location>
</feature>
<evidence type="ECO:0000313" key="14">
    <source>
        <dbReference type="Proteomes" id="UP000597301"/>
    </source>
</evidence>
<evidence type="ECO:0000256" key="4">
    <source>
        <dbReference type="ARBA" id="ARBA00022448"/>
    </source>
</evidence>
<comment type="similarity">
    <text evidence="2">Belongs to the binding-protein-dependent transport system permease family. AraH/RbsC subfamily.</text>
</comment>
<dbReference type="Pfam" id="PF02653">
    <property type="entry name" value="BPD_transp_2"/>
    <property type="match status" value="1"/>
</dbReference>
<dbReference type="PANTHER" id="PTHR32196:SF71">
    <property type="entry name" value="AUTOINDUCER 2 IMPORT SYSTEM PERMEASE PROTEIN LSRD"/>
    <property type="match status" value="1"/>
</dbReference>
<protein>
    <recommendedName>
        <fullName evidence="11">Autoinducer 2 import system permease protein LsrD</fullName>
    </recommendedName>
</protein>
<evidence type="ECO:0000256" key="12">
    <source>
        <dbReference type="SAM" id="Phobius"/>
    </source>
</evidence>
<dbReference type="PANTHER" id="PTHR32196">
    <property type="entry name" value="ABC TRANSPORTER PERMEASE PROTEIN YPHD-RELATED-RELATED"/>
    <property type="match status" value="1"/>
</dbReference>
<evidence type="ECO:0000256" key="7">
    <source>
        <dbReference type="ARBA" id="ARBA00022692"/>
    </source>
</evidence>
<proteinExistence type="inferred from homology"/>
<accession>A0ABQ1NUM2</accession>
<dbReference type="Proteomes" id="UP000597301">
    <property type="component" value="Unassembled WGS sequence"/>
</dbReference>
<evidence type="ECO:0000256" key="11">
    <source>
        <dbReference type="ARBA" id="ARBA00039381"/>
    </source>
</evidence>
<dbReference type="InterPro" id="IPR001851">
    <property type="entry name" value="ABC_transp_permease"/>
</dbReference>
<keyword evidence="7 12" id="KW-0812">Transmembrane</keyword>
<evidence type="ECO:0000256" key="6">
    <source>
        <dbReference type="ARBA" id="ARBA00022519"/>
    </source>
</evidence>
<comment type="subunit">
    <text evidence="3">The complex is composed of two ATP-binding proteins (LsrA), two transmembrane proteins (LsrC and LsrD) and a solute-binding protein (LsrB).</text>
</comment>
<keyword evidence="6" id="KW-0997">Cell inner membrane</keyword>
<feature type="transmembrane region" description="Helical" evidence="12">
    <location>
        <begin position="155"/>
        <end position="176"/>
    </location>
</feature>
<feature type="transmembrane region" description="Helical" evidence="12">
    <location>
        <begin position="286"/>
        <end position="302"/>
    </location>
</feature>
<feature type="transmembrane region" description="Helical" evidence="12">
    <location>
        <begin position="208"/>
        <end position="229"/>
    </location>
</feature>
<keyword evidence="14" id="KW-1185">Reference proteome</keyword>
<feature type="transmembrane region" description="Helical" evidence="12">
    <location>
        <begin position="241"/>
        <end position="274"/>
    </location>
</feature>